<proteinExistence type="predicted"/>
<name>A0ABP2PGN1_9BURK</name>
<evidence type="ECO:0000313" key="1">
    <source>
        <dbReference type="EMBL" id="EIM96669.1"/>
    </source>
</evidence>
<gene>
    <name evidence="1" type="ORF">WQE_33111</name>
</gene>
<keyword evidence="2" id="KW-1185">Reference proteome</keyword>
<dbReference type="Proteomes" id="UP000004980">
    <property type="component" value="Unassembled WGS sequence"/>
</dbReference>
<dbReference type="EMBL" id="AKAU01000186">
    <property type="protein sequence ID" value="EIM96669.1"/>
    <property type="molecule type" value="Genomic_DNA"/>
</dbReference>
<sequence>MRARRRPLALVVSPIQARANCRLLNPVCRSFTKAWQNWGVLGVLRMRAQRLREQCFIEDEGGPLEVDLQELASNHLKLRG</sequence>
<comment type="caution">
    <text evidence="1">The sequence shown here is derived from an EMBL/GenBank/DDBJ whole genome shotgun (WGS) entry which is preliminary data.</text>
</comment>
<evidence type="ECO:0000313" key="2">
    <source>
        <dbReference type="Proteomes" id="UP000004980"/>
    </source>
</evidence>
<accession>A0ABP2PGN1</accession>
<reference evidence="1 2" key="1">
    <citation type="journal article" date="2012" name="J. Bacteriol.">
        <title>Draft Genome Sequence of the Soil Bacterium Burkholderia terrae Strain BS001, Which Interacts with Fungal Surface Structures.</title>
        <authorList>
            <person name="Nazir R."/>
            <person name="Hansen M.A."/>
            <person name="Sorensen S."/>
            <person name="van Elsas J.D."/>
        </authorList>
    </citation>
    <scope>NUCLEOTIDE SEQUENCE [LARGE SCALE GENOMIC DNA]</scope>
    <source>
        <strain evidence="1 2">BS001</strain>
    </source>
</reference>
<organism evidence="1 2">
    <name type="scientific">Paraburkholderia hospita</name>
    <dbReference type="NCBI Taxonomy" id="169430"/>
    <lineage>
        <taxon>Bacteria</taxon>
        <taxon>Pseudomonadati</taxon>
        <taxon>Pseudomonadota</taxon>
        <taxon>Betaproteobacteria</taxon>
        <taxon>Burkholderiales</taxon>
        <taxon>Burkholderiaceae</taxon>
        <taxon>Paraburkholderia</taxon>
    </lineage>
</organism>
<protein>
    <submittedName>
        <fullName evidence="1">Uncharacterized protein</fullName>
    </submittedName>
</protein>